<feature type="transmembrane region" description="Helical" evidence="1">
    <location>
        <begin position="6"/>
        <end position="26"/>
    </location>
</feature>
<dbReference type="Proteomes" id="UP000334820">
    <property type="component" value="Unassembled WGS sequence"/>
</dbReference>
<evidence type="ECO:0000256" key="1">
    <source>
        <dbReference type="SAM" id="Phobius"/>
    </source>
</evidence>
<name>A0A5J4K650_9CHLR</name>
<comment type="caution">
    <text evidence="2">The sequence shown here is derived from an EMBL/GenBank/DDBJ whole genome shotgun (WGS) entry which is preliminary data.</text>
</comment>
<accession>A0A5J4K650</accession>
<protein>
    <submittedName>
        <fullName evidence="2">Uncharacterized protein</fullName>
    </submittedName>
</protein>
<reference evidence="2 3" key="1">
    <citation type="journal article" date="2019" name="Int. J. Syst. Evol. Microbiol.">
        <title>Thermogemmatispora aurantia sp. nov. and Thermogemmatispora argillosa sp. nov., within the class Ktedonobacteria, and emended description of the genus Thermogemmatispora.</title>
        <authorList>
            <person name="Zheng Y."/>
            <person name="Wang C.M."/>
            <person name="Sakai Y."/>
            <person name="Abe K."/>
            <person name="Yokota A."/>
            <person name="Yabe S."/>
        </authorList>
    </citation>
    <scope>NUCLEOTIDE SEQUENCE [LARGE SCALE GENOMIC DNA]</scope>
    <source>
        <strain evidence="2 3">A1-2</strain>
    </source>
</reference>
<gene>
    <name evidence="2" type="ORF">KTAU_08490</name>
</gene>
<evidence type="ECO:0000313" key="3">
    <source>
        <dbReference type="Proteomes" id="UP000334820"/>
    </source>
</evidence>
<organism evidence="2 3">
    <name type="scientific">Thermogemmatispora aurantia</name>
    <dbReference type="NCBI Taxonomy" id="2045279"/>
    <lineage>
        <taxon>Bacteria</taxon>
        <taxon>Bacillati</taxon>
        <taxon>Chloroflexota</taxon>
        <taxon>Ktedonobacteria</taxon>
        <taxon>Thermogemmatisporales</taxon>
        <taxon>Thermogemmatisporaceae</taxon>
        <taxon>Thermogemmatispora</taxon>
    </lineage>
</organism>
<dbReference type="EMBL" id="BKZV01000001">
    <property type="protein sequence ID" value="GER82211.1"/>
    <property type="molecule type" value="Genomic_DNA"/>
</dbReference>
<sequence>MEEGQGLMATMTVVFAYTGVSLFHCAQQEGRRAFSYTPLIFNARITQRRVNQASRHSGSQ</sequence>
<evidence type="ECO:0000313" key="2">
    <source>
        <dbReference type="EMBL" id="GER82211.1"/>
    </source>
</evidence>
<keyword evidence="1" id="KW-0472">Membrane</keyword>
<keyword evidence="3" id="KW-1185">Reference proteome</keyword>
<dbReference type="AlphaFoldDB" id="A0A5J4K650"/>
<proteinExistence type="predicted"/>
<keyword evidence="1" id="KW-1133">Transmembrane helix</keyword>
<keyword evidence="1" id="KW-0812">Transmembrane</keyword>